<gene>
    <name evidence="2" type="ORF">FKW44_020897</name>
</gene>
<name>A0A7T8GR27_CALRO</name>
<evidence type="ECO:0000313" key="2">
    <source>
        <dbReference type="EMBL" id="QQP35946.1"/>
    </source>
</evidence>
<accession>A0A7T8GR27</accession>
<dbReference type="EMBL" id="CP045904">
    <property type="protein sequence ID" value="QQP35946.1"/>
    <property type="molecule type" value="Genomic_DNA"/>
</dbReference>
<evidence type="ECO:0000256" key="1">
    <source>
        <dbReference type="SAM" id="MobiDB-lite"/>
    </source>
</evidence>
<feature type="region of interest" description="Disordered" evidence="1">
    <location>
        <begin position="1"/>
        <end position="36"/>
    </location>
</feature>
<organism evidence="2 3">
    <name type="scientific">Caligus rogercresseyi</name>
    <name type="common">Sea louse</name>
    <dbReference type="NCBI Taxonomy" id="217165"/>
    <lineage>
        <taxon>Eukaryota</taxon>
        <taxon>Metazoa</taxon>
        <taxon>Ecdysozoa</taxon>
        <taxon>Arthropoda</taxon>
        <taxon>Crustacea</taxon>
        <taxon>Multicrustacea</taxon>
        <taxon>Hexanauplia</taxon>
        <taxon>Copepoda</taxon>
        <taxon>Siphonostomatoida</taxon>
        <taxon>Caligidae</taxon>
        <taxon>Caligus</taxon>
    </lineage>
</organism>
<reference evidence="3" key="1">
    <citation type="submission" date="2021-01" db="EMBL/GenBank/DDBJ databases">
        <title>Caligus Genome Assembly.</title>
        <authorList>
            <person name="Gallardo-Escarate C."/>
        </authorList>
    </citation>
    <scope>NUCLEOTIDE SEQUENCE [LARGE SCALE GENOMIC DNA]</scope>
</reference>
<keyword evidence="3" id="KW-1185">Reference proteome</keyword>
<protein>
    <submittedName>
        <fullName evidence="2">Uncharacterized protein</fullName>
    </submittedName>
</protein>
<dbReference type="AlphaFoldDB" id="A0A7T8GR27"/>
<proteinExistence type="predicted"/>
<evidence type="ECO:0000313" key="3">
    <source>
        <dbReference type="Proteomes" id="UP000595437"/>
    </source>
</evidence>
<dbReference type="Proteomes" id="UP000595437">
    <property type="component" value="Chromosome 15"/>
</dbReference>
<sequence>MQEVASIKKHFWGRAPDPRSKVRPPPTAPPAKNVFPRLCPGLAPPGIYPR</sequence>